<keyword evidence="5 7" id="KW-0472">Membrane</keyword>
<feature type="compositionally biased region" description="Pro residues" evidence="6">
    <location>
        <begin position="103"/>
        <end position="116"/>
    </location>
</feature>
<feature type="transmembrane region" description="Helical" evidence="7">
    <location>
        <begin position="189"/>
        <end position="208"/>
    </location>
</feature>
<dbReference type="KEGG" id="dfa:DFA_11068"/>
<evidence type="ECO:0000256" key="5">
    <source>
        <dbReference type="ARBA" id="ARBA00023136"/>
    </source>
</evidence>
<sequence>MTFDTFDWENDQGWKSYLNNLLIPVNADSDAILFKFKQKYYKNNVDSDYIIKEFKKSSSSSSSSSSTSNSSSTSQRPSTTSSSSSSNTSSTRQNTNSNSSRPSPAPSASAPPPPPATQSKFTKILYIAWVVAQISTFVFSLAFLILGRPVFYYRAFLAGIIGYSIPLFQTFEGRFNRSQIDVILKNENTHFLGFCLIFYILSGQPSIVNLAPNLIYSFFHIVPIARPYIRIPFVLKYLDLAQTKKQTAIQLAVSTEAMIMLGLIFGLFTGGSSIIIIFVYYKFLKLRYNTNNLSQLIWNEYGNRVEELTRKPWMPSMVSNIILKIKAFVSR</sequence>
<reference evidence="9" key="1">
    <citation type="journal article" date="2011" name="Genome Res.">
        <title>Phylogeny-wide analysis of social amoeba genomes highlights ancient origins for complex intercellular communication.</title>
        <authorList>
            <person name="Heidel A.J."/>
            <person name="Lawal H.M."/>
            <person name="Felder M."/>
            <person name="Schilde C."/>
            <person name="Helps N.R."/>
            <person name="Tunggal B."/>
            <person name="Rivero F."/>
            <person name="John U."/>
            <person name="Schleicher M."/>
            <person name="Eichinger L."/>
            <person name="Platzer M."/>
            <person name="Noegel A.A."/>
            <person name="Schaap P."/>
            <person name="Gloeckner G."/>
        </authorList>
    </citation>
    <scope>NUCLEOTIDE SEQUENCE [LARGE SCALE GENOMIC DNA]</scope>
    <source>
        <strain evidence="9">SH3</strain>
    </source>
</reference>
<dbReference type="STRING" id="1054147.F4QEP6"/>
<dbReference type="Proteomes" id="UP000007797">
    <property type="component" value="Unassembled WGS sequence"/>
</dbReference>
<dbReference type="GO" id="GO:0061024">
    <property type="term" value="P:membrane organization"/>
    <property type="evidence" value="ECO:0007669"/>
    <property type="project" value="TreeGrafter"/>
</dbReference>
<feature type="transmembrane region" description="Helical" evidence="7">
    <location>
        <begin position="124"/>
        <end position="145"/>
    </location>
</feature>
<evidence type="ECO:0000256" key="2">
    <source>
        <dbReference type="ARBA" id="ARBA00007322"/>
    </source>
</evidence>
<evidence type="ECO:0000256" key="3">
    <source>
        <dbReference type="ARBA" id="ARBA00022692"/>
    </source>
</evidence>
<proteinExistence type="inferred from homology"/>
<dbReference type="Pfam" id="PF03661">
    <property type="entry name" value="TMEM33_Pom33"/>
    <property type="match status" value="1"/>
</dbReference>
<dbReference type="GO" id="GO:0005783">
    <property type="term" value="C:endoplasmic reticulum"/>
    <property type="evidence" value="ECO:0007669"/>
    <property type="project" value="TreeGrafter"/>
</dbReference>
<dbReference type="GeneID" id="14866448"/>
<evidence type="ECO:0000256" key="7">
    <source>
        <dbReference type="SAM" id="Phobius"/>
    </source>
</evidence>
<name>F4QEP6_CACFS</name>
<dbReference type="GO" id="GO:0016020">
    <property type="term" value="C:membrane"/>
    <property type="evidence" value="ECO:0007669"/>
    <property type="project" value="UniProtKB-SubCell"/>
</dbReference>
<dbReference type="InterPro" id="IPR051645">
    <property type="entry name" value="PER33/POM33_regulator"/>
</dbReference>
<dbReference type="InterPro" id="IPR005344">
    <property type="entry name" value="TMEM33/Pom33"/>
</dbReference>
<dbReference type="EMBL" id="GL883029">
    <property type="protein sequence ID" value="EGG13307.1"/>
    <property type="molecule type" value="Genomic_DNA"/>
</dbReference>
<feature type="transmembrane region" description="Helical" evidence="7">
    <location>
        <begin position="151"/>
        <end position="168"/>
    </location>
</feature>
<dbReference type="RefSeq" id="XP_004350006.1">
    <property type="nucleotide sequence ID" value="XM_004349956.1"/>
</dbReference>
<dbReference type="AlphaFoldDB" id="F4QEP6"/>
<keyword evidence="4 7" id="KW-1133">Transmembrane helix</keyword>
<evidence type="ECO:0000313" key="9">
    <source>
        <dbReference type="Proteomes" id="UP000007797"/>
    </source>
</evidence>
<organism evidence="8 9">
    <name type="scientific">Cavenderia fasciculata</name>
    <name type="common">Slime mold</name>
    <name type="synonym">Dictyostelium fasciculatum</name>
    <dbReference type="NCBI Taxonomy" id="261658"/>
    <lineage>
        <taxon>Eukaryota</taxon>
        <taxon>Amoebozoa</taxon>
        <taxon>Evosea</taxon>
        <taxon>Eumycetozoa</taxon>
        <taxon>Dictyostelia</taxon>
        <taxon>Acytosteliales</taxon>
        <taxon>Cavenderiaceae</taxon>
        <taxon>Cavenderia</taxon>
    </lineage>
</organism>
<keyword evidence="3 7" id="KW-0812">Transmembrane</keyword>
<dbReference type="PANTHER" id="PTHR12703:SF4">
    <property type="entry name" value="TRANSMEMBRANE PROTEIN 33"/>
    <property type="match status" value="1"/>
</dbReference>
<protein>
    <submittedName>
        <fullName evidence="8">Transmembrane protein</fullName>
    </submittedName>
</protein>
<feature type="region of interest" description="Disordered" evidence="6">
    <location>
        <begin position="56"/>
        <end position="116"/>
    </location>
</feature>
<evidence type="ECO:0000256" key="4">
    <source>
        <dbReference type="ARBA" id="ARBA00022989"/>
    </source>
</evidence>
<feature type="transmembrane region" description="Helical" evidence="7">
    <location>
        <begin position="259"/>
        <end position="281"/>
    </location>
</feature>
<evidence type="ECO:0000256" key="6">
    <source>
        <dbReference type="SAM" id="MobiDB-lite"/>
    </source>
</evidence>
<accession>F4QEP6</accession>
<dbReference type="PANTHER" id="PTHR12703">
    <property type="entry name" value="TRANSMEMBRANE PROTEIN 33"/>
    <property type="match status" value="1"/>
</dbReference>
<evidence type="ECO:0000313" key="8">
    <source>
        <dbReference type="EMBL" id="EGG13307.1"/>
    </source>
</evidence>
<keyword evidence="9" id="KW-1185">Reference proteome</keyword>
<dbReference type="OMA" id="WSKIGRT"/>
<comment type="subcellular location">
    <subcellularLocation>
        <location evidence="1">Membrane</location>
        <topology evidence="1">Multi-pass membrane protein</topology>
    </subcellularLocation>
</comment>
<gene>
    <name evidence="8" type="primary">tmem33</name>
    <name evidence="8" type="ORF">DFA_11068</name>
</gene>
<evidence type="ECO:0000256" key="1">
    <source>
        <dbReference type="ARBA" id="ARBA00004141"/>
    </source>
</evidence>
<dbReference type="OrthoDB" id="5581259at2759"/>
<dbReference type="GO" id="GO:0071786">
    <property type="term" value="P:endoplasmic reticulum tubular network organization"/>
    <property type="evidence" value="ECO:0007669"/>
    <property type="project" value="TreeGrafter"/>
</dbReference>
<feature type="compositionally biased region" description="Low complexity" evidence="6">
    <location>
        <begin position="57"/>
        <end position="102"/>
    </location>
</feature>
<comment type="similarity">
    <text evidence="2">Belongs to the PER33/POM33 family.</text>
</comment>